<feature type="compositionally biased region" description="Acidic residues" evidence="8">
    <location>
        <begin position="1"/>
        <end position="11"/>
    </location>
</feature>
<evidence type="ECO:0000256" key="6">
    <source>
        <dbReference type="ARBA" id="ARBA00023125"/>
    </source>
</evidence>
<feature type="compositionally biased region" description="Basic residues" evidence="8">
    <location>
        <begin position="99"/>
        <end position="109"/>
    </location>
</feature>
<keyword evidence="4" id="KW-0347">Helicase</keyword>
<evidence type="ECO:0000256" key="5">
    <source>
        <dbReference type="ARBA" id="ARBA00022840"/>
    </source>
</evidence>
<organism evidence="9 10">
    <name type="scientific">Leptidea sinapis</name>
    <dbReference type="NCBI Taxonomy" id="189913"/>
    <lineage>
        <taxon>Eukaryota</taxon>
        <taxon>Metazoa</taxon>
        <taxon>Ecdysozoa</taxon>
        <taxon>Arthropoda</taxon>
        <taxon>Hexapoda</taxon>
        <taxon>Insecta</taxon>
        <taxon>Pterygota</taxon>
        <taxon>Neoptera</taxon>
        <taxon>Endopterygota</taxon>
        <taxon>Lepidoptera</taxon>
        <taxon>Glossata</taxon>
        <taxon>Ditrysia</taxon>
        <taxon>Papilionoidea</taxon>
        <taxon>Pieridae</taxon>
        <taxon>Dismorphiinae</taxon>
        <taxon>Leptidea</taxon>
    </lineage>
</organism>
<dbReference type="GO" id="GO:0003677">
    <property type="term" value="F:DNA binding"/>
    <property type="evidence" value="ECO:0007669"/>
    <property type="project" value="UniProtKB-KW"/>
</dbReference>
<evidence type="ECO:0000313" key="9">
    <source>
        <dbReference type="EMBL" id="VVD00581.1"/>
    </source>
</evidence>
<evidence type="ECO:0000256" key="4">
    <source>
        <dbReference type="ARBA" id="ARBA00022806"/>
    </source>
</evidence>
<keyword evidence="3" id="KW-0547">Nucleotide-binding</keyword>
<dbReference type="GO" id="GO:0004386">
    <property type="term" value="F:helicase activity"/>
    <property type="evidence" value="ECO:0007669"/>
    <property type="project" value="UniProtKB-KW"/>
</dbReference>
<dbReference type="EMBL" id="FZQP02004823">
    <property type="protein sequence ID" value="VVD00581.1"/>
    <property type="molecule type" value="Genomic_DNA"/>
</dbReference>
<keyword evidence="4" id="KW-0378">Hydrolase</keyword>
<dbReference type="Proteomes" id="UP000324832">
    <property type="component" value="Unassembled WGS sequence"/>
</dbReference>
<comment type="similarity">
    <text evidence="2">Belongs to the SNF2/RAD54 helicase family.</text>
</comment>
<feature type="region of interest" description="Disordered" evidence="8">
    <location>
        <begin position="1"/>
        <end position="123"/>
    </location>
</feature>
<accession>A0A5E4QTR8</accession>
<evidence type="ECO:0000256" key="1">
    <source>
        <dbReference type="ARBA" id="ARBA00004123"/>
    </source>
</evidence>
<dbReference type="GO" id="GO:0016887">
    <property type="term" value="F:ATP hydrolysis activity"/>
    <property type="evidence" value="ECO:0007669"/>
    <property type="project" value="InterPro"/>
</dbReference>
<proteinExistence type="inferred from homology"/>
<dbReference type="GO" id="GO:0005634">
    <property type="term" value="C:nucleus"/>
    <property type="evidence" value="ECO:0007669"/>
    <property type="project" value="UniProtKB-SubCell"/>
</dbReference>
<feature type="compositionally biased region" description="Basic and acidic residues" evidence="8">
    <location>
        <begin position="113"/>
        <end position="123"/>
    </location>
</feature>
<keyword evidence="6" id="KW-0238">DNA-binding</keyword>
<dbReference type="InterPro" id="IPR044574">
    <property type="entry name" value="ARIP4-like"/>
</dbReference>
<dbReference type="PANTHER" id="PTHR45797">
    <property type="entry name" value="RAD54-LIKE"/>
    <property type="match status" value="1"/>
</dbReference>
<evidence type="ECO:0000256" key="2">
    <source>
        <dbReference type="ARBA" id="ARBA00007025"/>
    </source>
</evidence>
<reference evidence="9 10" key="1">
    <citation type="submission" date="2017-07" db="EMBL/GenBank/DDBJ databases">
        <authorList>
            <person name="Talla V."/>
            <person name="Backstrom N."/>
        </authorList>
    </citation>
    <scope>NUCLEOTIDE SEQUENCE [LARGE SCALE GENOMIC DNA]</scope>
</reference>
<evidence type="ECO:0000256" key="3">
    <source>
        <dbReference type="ARBA" id="ARBA00022741"/>
    </source>
</evidence>
<evidence type="ECO:0000256" key="7">
    <source>
        <dbReference type="ARBA" id="ARBA00023242"/>
    </source>
</evidence>
<protein>
    <submittedName>
        <fullName evidence="9">Uncharacterized protein</fullName>
    </submittedName>
</protein>
<keyword evidence="7" id="KW-0539">Nucleus</keyword>
<dbReference type="PANTHER" id="PTHR45797:SF3">
    <property type="entry name" value="TRANSCRIPTIONAL REGULATOR ATRX HOMOLOG"/>
    <property type="match status" value="1"/>
</dbReference>
<gene>
    <name evidence="9" type="ORF">LSINAPIS_LOCUS11184</name>
</gene>
<name>A0A5E4QTR8_9NEOP</name>
<dbReference type="GO" id="GO:0005524">
    <property type="term" value="F:ATP binding"/>
    <property type="evidence" value="ECO:0007669"/>
    <property type="project" value="UniProtKB-KW"/>
</dbReference>
<comment type="subcellular location">
    <subcellularLocation>
        <location evidence="1">Nucleus</location>
    </subcellularLocation>
</comment>
<keyword evidence="10" id="KW-1185">Reference proteome</keyword>
<evidence type="ECO:0000313" key="10">
    <source>
        <dbReference type="Proteomes" id="UP000324832"/>
    </source>
</evidence>
<evidence type="ECO:0000256" key="8">
    <source>
        <dbReference type="SAM" id="MobiDB-lite"/>
    </source>
</evidence>
<sequence length="209" mass="23927">MAKDDLLDDSDSSSSQKDIRSSQAGSSRKKEQKTSDFEESDEENSEPAKNKKRKKLPMPSDSDYSDSSSTKEKKKRRRIKVVEESDGSGSDTENEGKNKHGRKNIRKVMGKNQLEEATKRAAREEKERIARITERQKLYNNLQFDESGKPDEVVLDKVVLDFDPETKEPLIEVDKGLVKKLKPHQVSYVSCFHIDSAFHFLLNITNYTN</sequence>
<dbReference type="AlphaFoldDB" id="A0A5E4QTR8"/>
<keyword evidence="5" id="KW-0067">ATP-binding</keyword>